<dbReference type="EnsemblPlants" id="Solyc11g011530.2.1">
    <property type="protein sequence ID" value="Solyc11g011530.2.1"/>
    <property type="gene ID" value="Solyc11g011530.2"/>
</dbReference>
<organism evidence="1">
    <name type="scientific">Solanum lycopersicum</name>
    <name type="common">Tomato</name>
    <name type="synonym">Lycopersicon esculentum</name>
    <dbReference type="NCBI Taxonomy" id="4081"/>
    <lineage>
        <taxon>Eukaryota</taxon>
        <taxon>Viridiplantae</taxon>
        <taxon>Streptophyta</taxon>
        <taxon>Embryophyta</taxon>
        <taxon>Tracheophyta</taxon>
        <taxon>Spermatophyta</taxon>
        <taxon>Magnoliopsida</taxon>
        <taxon>eudicotyledons</taxon>
        <taxon>Gunneridae</taxon>
        <taxon>Pentapetalae</taxon>
        <taxon>asterids</taxon>
        <taxon>lamiids</taxon>
        <taxon>Solanales</taxon>
        <taxon>Solanaceae</taxon>
        <taxon>Solanoideae</taxon>
        <taxon>Solaneae</taxon>
        <taxon>Solanum</taxon>
        <taxon>Solanum subgen. Lycopersicon</taxon>
    </lineage>
</organism>
<dbReference type="Proteomes" id="UP000004994">
    <property type="component" value="Chromosome 11"/>
</dbReference>
<sequence>MTPTRHSYLTLKSTFPIPSPSKAPCPRLEQISSNLQIGHKVFDKSPNRERVDSIISNLLPCCPEIDDFIYFLSRNDIQHFVLNLPLGKMFDKSSKEKKRRRIPSSTIFFCM</sequence>
<dbReference type="AlphaFoldDB" id="A0A3Q7IRI5"/>
<protein>
    <submittedName>
        <fullName evidence="1">Uncharacterized protein</fullName>
    </submittedName>
</protein>
<dbReference type="PaxDb" id="4081-Solyc11g011530.1.1"/>
<name>A0A3Q7IRI5_SOLLC</name>
<dbReference type="InParanoid" id="A0A3Q7IRI5"/>
<proteinExistence type="predicted"/>
<reference evidence="1" key="2">
    <citation type="submission" date="2019-01" db="UniProtKB">
        <authorList>
            <consortium name="EnsemblPlants"/>
        </authorList>
    </citation>
    <scope>IDENTIFICATION</scope>
    <source>
        <strain evidence="1">cv. Heinz 1706</strain>
    </source>
</reference>
<reference evidence="1" key="1">
    <citation type="journal article" date="2012" name="Nature">
        <title>The tomato genome sequence provides insights into fleshy fruit evolution.</title>
        <authorList>
            <consortium name="Tomato Genome Consortium"/>
        </authorList>
    </citation>
    <scope>NUCLEOTIDE SEQUENCE [LARGE SCALE GENOMIC DNA]</scope>
    <source>
        <strain evidence="1">cv. Heinz 1706</strain>
    </source>
</reference>
<accession>A0A3Q7IRI5</accession>
<evidence type="ECO:0000313" key="1">
    <source>
        <dbReference type="EnsemblPlants" id="Solyc11g011530.2.1"/>
    </source>
</evidence>
<dbReference type="Gramene" id="Solyc11g011530.2.1">
    <property type="protein sequence ID" value="Solyc11g011530.2.1"/>
    <property type="gene ID" value="Solyc11g011530.2"/>
</dbReference>
<keyword evidence="2" id="KW-1185">Reference proteome</keyword>
<evidence type="ECO:0000313" key="2">
    <source>
        <dbReference type="Proteomes" id="UP000004994"/>
    </source>
</evidence>